<proteinExistence type="predicted"/>
<keyword evidence="2" id="KW-1185">Reference proteome</keyword>
<gene>
    <name evidence="1" type="ORF">RIF29_38672</name>
</gene>
<comment type="caution">
    <text evidence="1">The sequence shown here is derived from an EMBL/GenBank/DDBJ whole genome shotgun (WGS) entry which is preliminary data.</text>
</comment>
<accession>A0AAN9DZQ9</accession>
<sequence length="110" mass="12473">MKIEQSNRLPWRDNRLPKFGTFSWWLPYLHGNRKLFSHKVWGDFGWCPLGFKHLESETYKRGQPSPQALKGQAVPQSVTLSYMVNSSGVMAIIFSTSSLALPGTLARFTG</sequence>
<name>A0AAN9DZQ9_CROPI</name>
<evidence type="ECO:0000313" key="1">
    <source>
        <dbReference type="EMBL" id="KAK7243859.1"/>
    </source>
</evidence>
<organism evidence="1 2">
    <name type="scientific">Crotalaria pallida</name>
    <name type="common">Smooth rattlebox</name>
    <name type="synonym">Crotalaria striata</name>
    <dbReference type="NCBI Taxonomy" id="3830"/>
    <lineage>
        <taxon>Eukaryota</taxon>
        <taxon>Viridiplantae</taxon>
        <taxon>Streptophyta</taxon>
        <taxon>Embryophyta</taxon>
        <taxon>Tracheophyta</taxon>
        <taxon>Spermatophyta</taxon>
        <taxon>Magnoliopsida</taxon>
        <taxon>eudicotyledons</taxon>
        <taxon>Gunneridae</taxon>
        <taxon>Pentapetalae</taxon>
        <taxon>rosids</taxon>
        <taxon>fabids</taxon>
        <taxon>Fabales</taxon>
        <taxon>Fabaceae</taxon>
        <taxon>Papilionoideae</taxon>
        <taxon>50 kb inversion clade</taxon>
        <taxon>genistoids sensu lato</taxon>
        <taxon>core genistoids</taxon>
        <taxon>Crotalarieae</taxon>
        <taxon>Crotalaria</taxon>
    </lineage>
</organism>
<dbReference type="EMBL" id="JAYWIO010000008">
    <property type="protein sequence ID" value="KAK7243859.1"/>
    <property type="molecule type" value="Genomic_DNA"/>
</dbReference>
<dbReference type="Proteomes" id="UP001372338">
    <property type="component" value="Unassembled WGS sequence"/>
</dbReference>
<protein>
    <submittedName>
        <fullName evidence="1">Uncharacterized protein</fullName>
    </submittedName>
</protein>
<evidence type="ECO:0000313" key="2">
    <source>
        <dbReference type="Proteomes" id="UP001372338"/>
    </source>
</evidence>
<dbReference type="AlphaFoldDB" id="A0AAN9DZQ9"/>
<reference evidence="1 2" key="1">
    <citation type="submission" date="2024-01" db="EMBL/GenBank/DDBJ databases">
        <title>The genomes of 5 underutilized Papilionoideae crops provide insights into root nodulation and disease resistanc.</title>
        <authorList>
            <person name="Yuan L."/>
        </authorList>
    </citation>
    <scope>NUCLEOTIDE SEQUENCE [LARGE SCALE GENOMIC DNA]</scope>
    <source>
        <strain evidence="1">ZHUSHIDOU_FW_LH</strain>
        <tissue evidence="1">Leaf</tissue>
    </source>
</reference>